<dbReference type="PANTHER" id="PTHR12110:SF21">
    <property type="entry name" value="XYLOSE ISOMERASE-LIKE TIM BARREL DOMAIN-CONTAINING PROTEIN"/>
    <property type="match status" value="1"/>
</dbReference>
<dbReference type="RefSeq" id="WP_049993481.1">
    <property type="nucleotide sequence ID" value="NZ_CP031310.1"/>
</dbReference>
<sequence>MALDLGFVTQTTMHYSDALPAAAAMELDYVELMLDGHHERSDLDTDAVRAAADDTDLDLAVHLPFCLDIGSPSEHVREGAIRELSAAIETAADLDAEKAVVHASSDAWRPAWDEETIKSHILDSLSELQVVAAEFGVELCVENVPGEWFGLDDFERLFEETDCSMTFDTGHAYIEGFDSAAQAEFVASNADRISHIHVNDTRKQADEHVPVGSGFLDFGRILDPLEDATLSIEVFTPSYEYVGLSANTLRREVDGLESP</sequence>
<dbReference type="STRING" id="1457250.GCA_000755225_02663"/>
<feature type="domain" description="Xylose isomerase-like TIM barrel" evidence="1">
    <location>
        <begin position="21"/>
        <end position="238"/>
    </location>
</feature>
<dbReference type="AlphaFoldDB" id="A0A4D6H9Z9"/>
<dbReference type="OrthoDB" id="372143at2157"/>
<dbReference type="InterPro" id="IPR013022">
    <property type="entry name" value="Xyl_isomerase-like_TIM-brl"/>
</dbReference>
<evidence type="ECO:0000259" key="1">
    <source>
        <dbReference type="Pfam" id="PF01261"/>
    </source>
</evidence>
<dbReference type="EMBL" id="CP031310">
    <property type="protein sequence ID" value="QCC50036.1"/>
    <property type="molecule type" value="Genomic_DNA"/>
</dbReference>
<evidence type="ECO:0000313" key="2">
    <source>
        <dbReference type="EMBL" id="QCC50036.1"/>
    </source>
</evidence>
<dbReference type="InterPro" id="IPR036237">
    <property type="entry name" value="Xyl_isomerase-like_sf"/>
</dbReference>
<reference evidence="2 3" key="1">
    <citation type="journal article" date="2019" name="Nat. Commun.">
        <title>A new type of DNA phosphorothioation-based antiviral system in archaea.</title>
        <authorList>
            <person name="Xiong L."/>
            <person name="Liu S."/>
            <person name="Chen S."/>
            <person name="Xiao Y."/>
            <person name="Zhu B."/>
            <person name="Gao Y."/>
            <person name="Zhang Y."/>
            <person name="Chen B."/>
            <person name="Luo J."/>
            <person name="Deng Z."/>
            <person name="Chen X."/>
            <person name="Wang L."/>
            <person name="Chen S."/>
        </authorList>
    </citation>
    <scope>NUCLEOTIDE SEQUENCE [LARGE SCALE GENOMIC DNA]</scope>
    <source>
        <strain evidence="2 3">CBA1105</strain>
    </source>
</reference>
<accession>A0A4D6H9Z9</accession>
<keyword evidence="2" id="KW-0413">Isomerase</keyword>
<dbReference type="Pfam" id="PF01261">
    <property type="entry name" value="AP_endonuc_2"/>
    <property type="match status" value="1"/>
</dbReference>
<dbReference type="Proteomes" id="UP000296706">
    <property type="component" value="Chromosome"/>
</dbReference>
<proteinExistence type="predicted"/>
<keyword evidence="3" id="KW-1185">Reference proteome</keyword>
<name>A0A4D6H9Z9_9EURY</name>
<organism evidence="2 3">
    <name type="scientific">Halapricum salinum</name>
    <dbReference type="NCBI Taxonomy" id="1457250"/>
    <lineage>
        <taxon>Archaea</taxon>
        <taxon>Methanobacteriati</taxon>
        <taxon>Methanobacteriota</taxon>
        <taxon>Stenosarchaea group</taxon>
        <taxon>Halobacteria</taxon>
        <taxon>Halobacteriales</taxon>
        <taxon>Haloarculaceae</taxon>
        <taxon>Halapricum</taxon>
    </lineage>
</organism>
<dbReference type="GO" id="GO:0016853">
    <property type="term" value="F:isomerase activity"/>
    <property type="evidence" value="ECO:0007669"/>
    <property type="project" value="UniProtKB-KW"/>
</dbReference>
<dbReference type="PANTHER" id="PTHR12110">
    <property type="entry name" value="HYDROXYPYRUVATE ISOMERASE"/>
    <property type="match status" value="1"/>
</dbReference>
<dbReference type="SUPFAM" id="SSF51658">
    <property type="entry name" value="Xylose isomerase-like"/>
    <property type="match status" value="1"/>
</dbReference>
<dbReference type="Gene3D" id="3.20.20.150">
    <property type="entry name" value="Divalent-metal-dependent TIM barrel enzymes"/>
    <property type="match status" value="1"/>
</dbReference>
<evidence type="ECO:0000313" key="3">
    <source>
        <dbReference type="Proteomes" id="UP000296706"/>
    </source>
</evidence>
<dbReference type="GeneID" id="39846569"/>
<gene>
    <name evidence="2" type="ORF">DV733_01835</name>
</gene>
<protein>
    <submittedName>
        <fullName evidence="2">Sugar phosphate isomerase/epimerase</fullName>
    </submittedName>
</protein>
<dbReference type="KEGG" id="hsn:DV733_01835"/>
<dbReference type="InterPro" id="IPR050312">
    <property type="entry name" value="IolE/XylAMocC-like"/>
</dbReference>